<evidence type="ECO:0000313" key="1">
    <source>
        <dbReference type="EMBL" id="CAB4796828.1"/>
    </source>
</evidence>
<organism evidence="1">
    <name type="scientific">freshwater metagenome</name>
    <dbReference type="NCBI Taxonomy" id="449393"/>
    <lineage>
        <taxon>unclassified sequences</taxon>
        <taxon>metagenomes</taxon>
        <taxon>ecological metagenomes</taxon>
    </lineage>
</organism>
<name>A0A6J6XNV5_9ZZZZ</name>
<protein>
    <submittedName>
        <fullName evidence="1">Unannotated protein</fullName>
    </submittedName>
</protein>
<dbReference type="EMBL" id="CAFAAK010000053">
    <property type="protein sequence ID" value="CAB4796828.1"/>
    <property type="molecule type" value="Genomic_DNA"/>
</dbReference>
<gene>
    <name evidence="1" type="ORF">UFOPK3024_00359</name>
</gene>
<proteinExistence type="predicted"/>
<accession>A0A6J6XNV5</accession>
<reference evidence="1" key="1">
    <citation type="submission" date="2020-05" db="EMBL/GenBank/DDBJ databases">
        <authorList>
            <person name="Chiriac C."/>
            <person name="Salcher M."/>
            <person name="Ghai R."/>
            <person name="Kavagutti S V."/>
        </authorList>
    </citation>
    <scope>NUCLEOTIDE SEQUENCE</scope>
</reference>
<dbReference type="AlphaFoldDB" id="A0A6J6XNV5"/>
<sequence length="96" mass="10868">MLGKPRDAMQDGFDGMRIEGGQRRTVWEEFLVTHDRDTITRRIEPIGNLIVGHQIDVADPIRKSGHGTQRVLQLIARRESGFIGSQWIELGTFVLA</sequence>